<evidence type="ECO:0000256" key="2">
    <source>
        <dbReference type="ARBA" id="ARBA00012916"/>
    </source>
</evidence>
<reference evidence="10" key="1">
    <citation type="journal article" date="2020" name="mSystems">
        <title>Genome- and Community-Level Interaction Insights into Carbon Utilization and Element Cycling Functions of Hydrothermarchaeota in Hydrothermal Sediment.</title>
        <authorList>
            <person name="Zhou Z."/>
            <person name="Liu Y."/>
            <person name="Xu W."/>
            <person name="Pan J."/>
            <person name="Luo Z.H."/>
            <person name="Li M."/>
        </authorList>
    </citation>
    <scope>NUCLEOTIDE SEQUENCE [LARGE SCALE GENOMIC DNA]</scope>
    <source>
        <strain evidence="10">HyVt-28</strain>
    </source>
</reference>
<feature type="domain" description="SIS" evidence="9">
    <location>
        <begin position="285"/>
        <end position="424"/>
    </location>
</feature>
<evidence type="ECO:0000256" key="6">
    <source>
        <dbReference type="ARBA" id="ARBA00022737"/>
    </source>
</evidence>
<evidence type="ECO:0000259" key="9">
    <source>
        <dbReference type="PROSITE" id="PS51464"/>
    </source>
</evidence>
<evidence type="ECO:0000256" key="3">
    <source>
        <dbReference type="ARBA" id="ARBA00016090"/>
    </source>
</evidence>
<dbReference type="NCBIfam" id="NF001484">
    <property type="entry name" value="PRK00331.1"/>
    <property type="match status" value="1"/>
</dbReference>
<dbReference type="Gene3D" id="3.60.20.10">
    <property type="entry name" value="Glutamine Phosphoribosylpyrophosphate, subunit 1, domain 1"/>
    <property type="match status" value="1"/>
</dbReference>
<keyword evidence="7" id="KW-0315">Glutamine amidotransferase</keyword>
<evidence type="ECO:0000259" key="8">
    <source>
        <dbReference type="PROSITE" id="PS51278"/>
    </source>
</evidence>
<dbReference type="InterPro" id="IPR046348">
    <property type="entry name" value="SIS_dom_sf"/>
</dbReference>
<dbReference type="Pfam" id="PF13537">
    <property type="entry name" value="GATase_7"/>
    <property type="match status" value="1"/>
</dbReference>
<dbReference type="InterPro" id="IPR001347">
    <property type="entry name" value="SIS_dom"/>
</dbReference>
<dbReference type="NCBIfam" id="TIGR01135">
    <property type="entry name" value="glmS"/>
    <property type="match status" value="1"/>
</dbReference>
<dbReference type="SUPFAM" id="SSF53697">
    <property type="entry name" value="SIS domain"/>
    <property type="match status" value="1"/>
</dbReference>
<dbReference type="GO" id="GO:0006047">
    <property type="term" value="P:UDP-N-acetylglucosamine metabolic process"/>
    <property type="evidence" value="ECO:0007669"/>
    <property type="project" value="TreeGrafter"/>
</dbReference>
<dbReference type="EC" id="2.6.1.16" evidence="2"/>
<dbReference type="Gene3D" id="3.40.50.10490">
    <property type="entry name" value="Glucose-6-phosphate isomerase like protein, domain 1"/>
    <property type="match status" value="2"/>
</dbReference>
<evidence type="ECO:0000313" key="10">
    <source>
        <dbReference type="EMBL" id="HDL60586.1"/>
    </source>
</evidence>
<dbReference type="Proteomes" id="UP000886381">
    <property type="component" value="Unassembled WGS sequence"/>
</dbReference>
<dbReference type="SUPFAM" id="SSF56235">
    <property type="entry name" value="N-terminal nucleophile aminohydrolases (Ntn hydrolases)"/>
    <property type="match status" value="1"/>
</dbReference>
<protein>
    <recommendedName>
        <fullName evidence="3">Glutamine--fructose-6-phosphate aminotransferase [isomerizing]</fullName>
        <ecNumber evidence="2">2.6.1.16</ecNumber>
    </recommendedName>
</protein>
<comment type="catalytic activity">
    <reaction evidence="1">
        <text>D-fructose 6-phosphate + L-glutamine = D-glucosamine 6-phosphate + L-glutamate</text>
        <dbReference type="Rhea" id="RHEA:13237"/>
        <dbReference type="ChEBI" id="CHEBI:29985"/>
        <dbReference type="ChEBI" id="CHEBI:58359"/>
        <dbReference type="ChEBI" id="CHEBI:58725"/>
        <dbReference type="ChEBI" id="CHEBI:61527"/>
        <dbReference type="EC" id="2.6.1.16"/>
    </reaction>
</comment>
<organism evidence="10">
    <name type="scientific">candidate division WOR-3 bacterium</name>
    <dbReference type="NCBI Taxonomy" id="2052148"/>
    <lineage>
        <taxon>Bacteria</taxon>
        <taxon>Bacteria division WOR-3</taxon>
    </lineage>
</organism>
<dbReference type="EMBL" id="DRDR01000171">
    <property type="protein sequence ID" value="HDL60586.1"/>
    <property type="molecule type" value="Genomic_DNA"/>
</dbReference>
<sequence length="601" mass="67640">MCGFFSIIFDEDKEELGEILTRAGYRLSYRGYDTVGIGYVTKSGNFEIRKSPGKIHKVEKELNFREVKGYKGTIQLRWATYGRPSFENAQPHFDCKKSLIGAHNGNIVNSPFLREELISKGHNFLGENDGETLVHVIEEKLKSSNSMKKAIFSAFRQMRGDYAFSITKIDEEKFFAVKKGSSLFLGVGENFIAVSSDLVALLDLTRNIVTLNDGEMVEFGHNYYKIYDLITNEKLQREPVHNDLRIEEAEKGEYPHFMLKEINESPEKARNLINFLKDFTEENIIAKTILEANKKFIIGSGTSLHAALMGSFYFSRISQELFIPVPASEFGERYGPVLAEGDLLFAVTQSGETKDVKNAIDVFDGKGPLLGLINVLGSSIALKCDYVVPVLSDVEISVPATKTFVNQVIALLHLSLKLAELKGITPPDLDFEEVPPLLVEALKISERYKEKIIEALYSWGDFYVLGYGMTYPIALEGALKIKEVVYVHAEGMYSSEFKHGPLSIVEKDYPVIFLSTKEDKDMILSHINEVKCREGKIITIAPPDEELQRESDIFVPLPDVNQFLVPILAVIPMQIVAYYMSIRKGIDPDFPKNISKTLTVD</sequence>
<evidence type="ECO:0000256" key="5">
    <source>
        <dbReference type="ARBA" id="ARBA00022679"/>
    </source>
</evidence>
<dbReference type="InterPro" id="IPR029055">
    <property type="entry name" value="Ntn_hydrolases_N"/>
</dbReference>
<keyword evidence="5 10" id="KW-0808">Transferase</keyword>
<dbReference type="AlphaFoldDB" id="A0A7V0LVP4"/>
<evidence type="ECO:0000256" key="4">
    <source>
        <dbReference type="ARBA" id="ARBA00022576"/>
    </source>
</evidence>
<dbReference type="GO" id="GO:0004360">
    <property type="term" value="F:glutamine-fructose-6-phosphate transaminase (isomerizing) activity"/>
    <property type="evidence" value="ECO:0007669"/>
    <property type="project" value="UniProtKB-EC"/>
</dbReference>
<dbReference type="PANTHER" id="PTHR10937:SF0">
    <property type="entry name" value="GLUTAMINE--FRUCTOSE-6-PHOSPHATE TRANSAMINASE (ISOMERIZING)"/>
    <property type="match status" value="1"/>
</dbReference>
<dbReference type="GO" id="GO:0006002">
    <property type="term" value="P:fructose 6-phosphate metabolic process"/>
    <property type="evidence" value="ECO:0007669"/>
    <property type="project" value="TreeGrafter"/>
</dbReference>
<keyword evidence="6" id="KW-0677">Repeat</keyword>
<evidence type="ECO:0000256" key="7">
    <source>
        <dbReference type="ARBA" id="ARBA00022962"/>
    </source>
</evidence>
<feature type="domain" description="SIS" evidence="9">
    <location>
        <begin position="452"/>
        <end position="591"/>
    </location>
</feature>
<comment type="caution">
    <text evidence="10">The sequence shown here is derived from an EMBL/GenBank/DDBJ whole genome shotgun (WGS) entry which is preliminary data.</text>
</comment>
<dbReference type="GO" id="GO:0006487">
    <property type="term" value="P:protein N-linked glycosylation"/>
    <property type="evidence" value="ECO:0007669"/>
    <property type="project" value="TreeGrafter"/>
</dbReference>
<name>A0A7V0LVP4_UNCW3</name>
<dbReference type="GO" id="GO:0097367">
    <property type="term" value="F:carbohydrate derivative binding"/>
    <property type="evidence" value="ECO:0007669"/>
    <property type="project" value="InterPro"/>
</dbReference>
<dbReference type="PROSITE" id="PS51278">
    <property type="entry name" value="GATASE_TYPE_2"/>
    <property type="match status" value="1"/>
</dbReference>
<gene>
    <name evidence="10" type="primary">glmS</name>
    <name evidence="10" type="ORF">ENH14_03920</name>
</gene>
<evidence type="ECO:0000256" key="1">
    <source>
        <dbReference type="ARBA" id="ARBA00001031"/>
    </source>
</evidence>
<accession>A0A7V0LVP4</accession>
<dbReference type="PANTHER" id="PTHR10937">
    <property type="entry name" value="GLUCOSAMINE--FRUCTOSE-6-PHOSPHATE AMINOTRANSFERASE, ISOMERIZING"/>
    <property type="match status" value="1"/>
</dbReference>
<dbReference type="Pfam" id="PF01380">
    <property type="entry name" value="SIS"/>
    <property type="match status" value="2"/>
</dbReference>
<proteinExistence type="predicted"/>
<dbReference type="InterPro" id="IPR035490">
    <property type="entry name" value="GlmS/FrlB_SIS"/>
</dbReference>
<dbReference type="CDD" id="cd05008">
    <property type="entry name" value="SIS_GlmS_GlmD_1"/>
    <property type="match status" value="1"/>
</dbReference>
<dbReference type="InterPro" id="IPR035466">
    <property type="entry name" value="GlmS/AgaS_SIS"/>
</dbReference>
<dbReference type="CDD" id="cd05009">
    <property type="entry name" value="SIS_GlmS_GlmD_2"/>
    <property type="match status" value="1"/>
</dbReference>
<dbReference type="PROSITE" id="PS51464">
    <property type="entry name" value="SIS"/>
    <property type="match status" value="2"/>
</dbReference>
<feature type="domain" description="Glutamine amidotransferase type-2" evidence="8">
    <location>
        <begin position="2"/>
        <end position="222"/>
    </location>
</feature>
<dbReference type="InterPro" id="IPR017932">
    <property type="entry name" value="GATase_2_dom"/>
</dbReference>
<keyword evidence="4 10" id="KW-0032">Aminotransferase</keyword>
<dbReference type="InterPro" id="IPR005855">
    <property type="entry name" value="GFAT"/>
</dbReference>